<dbReference type="Gene3D" id="3.40.50.150">
    <property type="entry name" value="Vaccinia Virus protein VP39"/>
    <property type="match status" value="1"/>
</dbReference>
<proteinExistence type="predicted"/>
<dbReference type="AlphaFoldDB" id="A0A8C6TLT3"/>
<sequence length="225" mass="24841">MESTKEFDRVKAVILSAHEDTSAEAKINFYDKWAENYDQDVSVLEYHAPSFAAKTLSPHFTGDRPSAVVLDIACGTGLVAKQLKSLGFGRFVGVDGSQPMLALAKSTGLYQDLKLCMLGSEPLPVEHSAFDVVMIVGALSDGQVPVKVVRELCMATKAGGFICMTTRSNVDNLVYKTSLEQELEALEKHGLWRRVQVVTVDQWERDVSHHDEGYIPGAVYLYQKL</sequence>
<dbReference type="Proteomes" id="UP000694523">
    <property type="component" value="Unplaced"/>
</dbReference>
<feature type="domain" description="Methyltransferase type 11" evidence="1">
    <location>
        <begin position="70"/>
        <end position="163"/>
    </location>
</feature>
<organism evidence="2 3">
    <name type="scientific">Neogobius melanostomus</name>
    <name type="common">round goby</name>
    <dbReference type="NCBI Taxonomy" id="47308"/>
    <lineage>
        <taxon>Eukaryota</taxon>
        <taxon>Metazoa</taxon>
        <taxon>Chordata</taxon>
        <taxon>Craniata</taxon>
        <taxon>Vertebrata</taxon>
        <taxon>Euteleostomi</taxon>
        <taxon>Actinopterygii</taxon>
        <taxon>Neopterygii</taxon>
        <taxon>Teleostei</taxon>
        <taxon>Neoteleostei</taxon>
        <taxon>Acanthomorphata</taxon>
        <taxon>Gobiaria</taxon>
        <taxon>Gobiiformes</taxon>
        <taxon>Gobioidei</taxon>
        <taxon>Gobiidae</taxon>
        <taxon>Benthophilinae</taxon>
        <taxon>Neogobiini</taxon>
        <taxon>Neogobius</taxon>
    </lineage>
</organism>
<dbReference type="Ensembl" id="ENSNMLT00000024885.1">
    <property type="protein sequence ID" value="ENSNMLP00000022213.1"/>
    <property type="gene ID" value="ENSNMLG00000014378.1"/>
</dbReference>
<dbReference type="GO" id="GO:0010420">
    <property type="term" value="F:polyprenyldihydroxybenzoate methyltransferase activity"/>
    <property type="evidence" value="ECO:0007669"/>
    <property type="project" value="TreeGrafter"/>
</dbReference>
<name>A0A8C6TLT3_9GOBI</name>
<evidence type="ECO:0000313" key="2">
    <source>
        <dbReference type="Ensembl" id="ENSNMLP00000022213.1"/>
    </source>
</evidence>
<dbReference type="PANTHER" id="PTHR43464">
    <property type="entry name" value="METHYLTRANSFERASE"/>
    <property type="match status" value="1"/>
</dbReference>
<reference evidence="2" key="2">
    <citation type="submission" date="2025-09" db="UniProtKB">
        <authorList>
            <consortium name="Ensembl"/>
        </authorList>
    </citation>
    <scope>IDENTIFICATION</scope>
</reference>
<evidence type="ECO:0000313" key="3">
    <source>
        <dbReference type="Proteomes" id="UP000694523"/>
    </source>
</evidence>
<dbReference type="SUPFAM" id="SSF53335">
    <property type="entry name" value="S-adenosyl-L-methionine-dependent methyltransferases"/>
    <property type="match status" value="1"/>
</dbReference>
<dbReference type="InterPro" id="IPR029063">
    <property type="entry name" value="SAM-dependent_MTases_sf"/>
</dbReference>
<dbReference type="Pfam" id="PF08241">
    <property type="entry name" value="Methyltransf_11"/>
    <property type="match status" value="1"/>
</dbReference>
<dbReference type="PANTHER" id="PTHR43464:SF23">
    <property type="entry name" value="JUVENILE HORMONE ACID O-METHYLTRANSFERASE"/>
    <property type="match status" value="1"/>
</dbReference>
<keyword evidence="3" id="KW-1185">Reference proteome</keyword>
<dbReference type="InterPro" id="IPR013216">
    <property type="entry name" value="Methyltransf_11"/>
</dbReference>
<dbReference type="CDD" id="cd02440">
    <property type="entry name" value="AdoMet_MTases"/>
    <property type="match status" value="1"/>
</dbReference>
<protein>
    <submittedName>
        <fullName evidence="2">Methyltransferase like 27</fullName>
    </submittedName>
</protein>
<evidence type="ECO:0000259" key="1">
    <source>
        <dbReference type="Pfam" id="PF08241"/>
    </source>
</evidence>
<accession>A0A8C6TLT3</accession>
<reference evidence="2" key="1">
    <citation type="submission" date="2025-08" db="UniProtKB">
        <authorList>
            <consortium name="Ensembl"/>
        </authorList>
    </citation>
    <scope>IDENTIFICATION</scope>
</reference>